<protein>
    <submittedName>
        <fullName evidence="2">Large ribosomal subunit protein eL38</fullName>
    </submittedName>
</protein>
<evidence type="ECO:0000313" key="1">
    <source>
        <dbReference type="Proteomes" id="UP000887576"/>
    </source>
</evidence>
<dbReference type="Proteomes" id="UP000887576">
    <property type="component" value="Unplaced"/>
</dbReference>
<proteinExistence type="predicted"/>
<accession>A0AC34R8L2</accession>
<reference evidence="2" key="1">
    <citation type="submission" date="2022-11" db="UniProtKB">
        <authorList>
            <consortium name="WormBaseParasite"/>
        </authorList>
    </citation>
    <scope>IDENTIFICATION</scope>
</reference>
<organism evidence="1 2">
    <name type="scientific">Panagrolaimus sp. JU765</name>
    <dbReference type="NCBI Taxonomy" id="591449"/>
    <lineage>
        <taxon>Eukaryota</taxon>
        <taxon>Metazoa</taxon>
        <taxon>Ecdysozoa</taxon>
        <taxon>Nematoda</taxon>
        <taxon>Chromadorea</taxon>
        <taxon>Rhabditida</taxon>
        <taxon>Tylenchina</taxon>
        <taxon>Panagrolaimomorpha</taxon>
        <taxon>Panagrolaimoidea</taxon>
        <taxon>Panagrolaimidae</taxon>
        <taxon>Panagrolaimus</taxon>
    </lineage>
</organism>
<dbReference type="WBParaSite" id="JU765_v2.g4413.t1">
    <property type="protein sequence ID" value="JU765_v2.g4413.t1"/>
    <property type="gene ID" value="JU765_v2.g4413"/>
</dbReference>
<name>A0AC34R8L2_9BILA</name>
<evidence type="ECO:0000313" key="2">
    <source>
        <dbReference type="WBParaSite" id="JU765_v2.g4413.t1"/>
    </source>
</evidence>
<sequence length="72" mass="8514">MLKSTFFAEPYIVNTNSYFNCKHFFSGKTAINMPQEIKDMKKFLLTARRKDAKFVVVKKNKENVKFKVRCSK</sequence>